<evidence type="ECO:0000259" key="1">
    <source>
        <dbReference type="SMART" id="SM00458"/>
    </source>
</evidence>
<dbReference type="InterPro" id="IPR035992">
    <property type="entry name" value="Ricin_B-like_lectins"/>
</dbReference>
<dbReference type="PROSITE" id="PS50231">
    <property type="entry name" value="RICIN_B_LECTIN"/>
    <property type="match status" value="1"/>
</dbReference>
<dbReference type="SUPFAM" id="SSF50370">
    <property type="entry name" value="Ricin B-like lectins"/>
    <property type="match status" value="1"/>
</dbReference>
<dbReference type="Proteomes" id="UP000265703">
    <property type="component" value="Unassembled WGS sequence"/>
</dbReference>
<accession>A0A397T0K3</accession>
<sequence>MRSLFFIEAKHSGKVFDVATGSRENGAKIIQYIKKSMDDPTVDNQLWYFNNGAIYNENSDLVIDVSDANIQNDTQIIQYENNPECSDNQRWTYNEHDKTISLKAHPNFVLDVKGSSQDDRAPIILYNKNVTPNQQFILRYINK</sequence>
<dbReference type="EMBL" id="QKYT01000257">
    <property type="protein sequence ID" value="RIA88574.1"/>
    <property type="molecule type" value="Genomic_DNA"/>
</dbReference>
<dbReference type="Gene3D" id="2.80.10.50">
    <property type="match status" value="1"/>
</dbReference>
<comment type="caution">
    <text evidence="2">The sequence shown here is derived from an EMBL/GenBank/DDBJ whole genome shotgun (WGS) entry which is preliminary data.</text>
</comment>
<dbReference type="OrthoDB" id="9895617at2759"/>
<protein>
    <submittedName>
        <fullName evidence="2">Carbohydrate-Binding Module Family 13 protein</fullName>
    </submittedName>
</protein>
<dbReference type="Pfam" id="PF00652">
    <property type="entry name" value="Ricin_B_lectin"/>
    <property type="match status" value="1"/>
</dbReference>
<reference evidence="2 3" key="1">
    <citation type="submission" date="2018-06" db="EMBL/GenBank/DDBJ databases">
        <title>Comparative genomics reveals the genomic features of Rhizophagus irregularis, R. cerebriforme, R. diaphanum and Gigaspora rosea, and their symbiotic lifestyle signature.</title>
        <authorList>
            <person name="Morin E."/>
            <person name="San Clemente H."/>
            <person name="Chen E.C.H."/>
            <person name="De La Providencia I."/>
            <person name="Hainaut M."/>
            <person name="Kuo A."/>
            <person name="Kohler A."/>
            <person name="Murat C."/>
            <person name="Tang N."/>
            <person name="Roy S."/>
            <person name="Loubradou J."/>
            <person name="Henrissat B."/>
            <person name="Grigoriev I.V."/>
            <person name="Corradi N."/>
            <person name="Roux C."/>
            <person name="Martin F.M."/>
        </authorList>
    </citation>
    <scope>NUCLEOTIDE SEQUENCE [LARGE SCALE GENOMIC DNA]</scope>
    <source>
        <strain evidence="2 3">DAOM 227022</strain>
    </source>
</reference>
<dbReference type="STRING" id="658196.A0A397T0K3"/>
<proteinExistence type="predicted"/>
<feature type="domain" description="Ricin B lectin" evidence="1">
    <location>
        <begin position="2"/>
        <end position="139"/>
    </location>
</feature>
<evidence type="ECO:0000313" key="2">
    <source>
        <dbReference type="EMBL" id="RIA88574.1"/>
    </source>
</evidence>
<name>A0A397T0K3_9GLOM</name>
<dbReference type="AlphaFoldDB" id="A0A397T0K3"/>
<keyword evidence="3" id="KW-1185">Reference proteome</keyword>
<gene>
    <name evidence="2" type="ORF">C1645_774639</name>
</gene>
<organism evidence="2 3">
    <name type="scientific">Glomus cerebriforme</name>
    <dbReference type="NCBI Taxonomy" id="658196"/>
    <lineage>
        <taxon>Eukaryota</taxon>
        <taxon>Fungi</taxon>
        <taxon>Fungi incertae sedis</taxon>
        <taxon>Mucoromycota</taxon>
        <taxon>Glomeromycotina</taxon>
        <taxon>Glomeromycetes</taxon>
        <taxon>Glomerales</taxon>
        <taxon>Glomeraceae</taxon>
        <taxon>Glomus</taxon>
    </lineage>
</organism>
<dbReference type="InterPro" id="IPR000772">
    <property type="entry name" value="Ricin_B_lectin"/>
</dbReference>
<evidence type="ECO:0000313" key="3">
    <source>
        <dbReference type="Proteomes" id="UP000265703"/>
    </source>
</evidence>
<dbReference type="CDD" id="cd00161">
    <property type="entry name" value="beta-trefoil_Ricin-like"/>
    <property type="match status" value="1"/>
</dbReference>
<dbReference type="SMART" id="SM00458">
    <property type="entry name" value="RICIN"/>
    <property type="match status" value="1"/>
</dbReference>